<keyword evidence="1" id="KW-0472">Membrane</keyword>
<gene>
    <name evidence="2" type="ORF">DEBR0S2_17700G</name>
</gene>
<feature type="transmembrane region" description="Helical" evidence="1">
    <location>
        <begin position="20"/>
        <end position="37"/>
    </location>
</feature>
<protein>
    <submittedName>
        <fullName evidence="2">DEBR0S2_17700g1_1</fullName>
    </submittedName>
</protein>
<dbReference type="Gene3D" id="3.90.550.10">
    <property type="entry name" value="Spore Coat Polysaccharide Biosynthesis Protein SpsA, Chain A"/>
    <property type="match status" value="1"/>
</dbReference>
<evidence type="ECO:0000313" key="2">
    <source>
        <dbReference type="EMBL" id="VUG17849.1"/>
    </source>
</evidence>
<proteinExistence type="predicted"/>
<dbReference type="PANTHER" id="PTHR11183">
    <property type="entry name" value="GLYCOGENIN SUBFAMILY MEMBER"/>
    <property type="match status" value="1"/>
</dbReference>
<keyword evidence="1" id="KW-1133">Transmembrane helix</keyword>
<dbReference type="SUPFAM" id="SSF53448">
    <property type="entry name" value="Nucleotide-diphospho-sugar transferases"/>
    <property type="match status" value="1"/>
</dbReference>
<dbReference type="InterPro" id="IPR050587">
    <property type="entry name" value="GNT1/Glycosyltrans_8"/>
</dbReference>
<sequence>MGLKRFVHRLLSRPHRSRRILALLSTIVVLSYIGYFTKQALIYIAAAGPGITQISGNGASSGLFGKNSNVDDSTIMKYLNEETLSDKQVDSLISYFGFDPSDIKAIQHETLFQVLRSKLIDLGKGYDDWTKIAYVQYATDIEHICPAIINFQRLKEKQAEADFVFLYAGNQTSMDNIEDNERRLLRRIEATGATIKYVNPIAFSSSSSEFDKGYTMLYAFALTEYRRVVFLDSESLVLQNMDELFSLPDSILAATVDYNDFRNFKKIKFEMDDAVLTPYDRATGISEFYDAYIKSEQGYSYEWMLNKIYPELPSMKVPIELLDSYKLKYKLANHILVIHPNKKVFETLLSSLRKRADDERDLDVLNDYFDLSHIVRERGNYFKIQDETSSSNAKYIPLVQIIPHNPFALLSNEFRQFQRAHDCYLADPPNLLELGYNYPALKYTESVRTPIGTLDDEESDSFVHPEIPYWSWYWNRQITTYGWGAKSILDDAKFVYFSDVPMPKPWVRRPSVEETLYQKAHAECLRKTHDNFKDCEKEILVWTKLYDTYTSSVEDYC</sequence>
<evidence type="ECO:0000256" key="1">
    <source>
        <dbReference type="SAM" id="Phobius"/>
    </source>
</evidence>
<reference evidence="2 3" key="1">
    <citation type="submission" date="2019-07" db="EMBL/GenBank/DDBJ databases">
        <authorList>
            <person name="Friedrich A."/>
            <person name="Schacherer J."/>
        </authorList>
    </citation>
    <scope>NUCLEOTIDE SEQUENCE [LARGE SCALE GENOMIC DNA]</scope>
</reference>
<keyword evidence="1" id="KW-0812">Transmembrane</keyword>
<keyword evidence="3" id="KW-1185">Reference proteome</keyword>
<organism evidence="2 3">
    <name type="scientific">Dekkera bruxellensis</name>
    <name type="common">Brettanomyces custersii</name>
    <dbReference type="NCBI Taxonomy" id="5007"/>
    <lineage>
        <taxon>Eukaryota</taxon>
        <taxon>Fungi</taxon>
        <taxon>Dikarya</taxon>
        <taxon>Ascomycota</taxon>
        <taxon>Saccharomycotina</taxon>
        <taxon>Pichiomycetes</taxon>
        <taxon>Pichiales</taxon>
        <taxon>Pichiaceae</taxon>
        <taxon>Brettanomyces</taxon>
    </lineage>
</organism>
<name>A0A7D9H278_DEKBR</name>
<dbReference type="EMBL" id="CABFWN010000002">
    <property type="protein sequence ID" value="VUG17849.1"/>
    <property type="molecule type" value="Genomic_DNA"/>
</dbReference>
<dbReference type="InterPro" id="IPR029044">
    <property type="entry name" value="Nucleotide-diphossugar_trans"/>
</dbReference>
<evidence type="ECO:0000313" key="3">
    <source>
        <dbReference type="Proteomes" id="UP000478008"/>
    </source>
</evidence>
<accession>A0A7D9H278</accession>
<dbReference type="AlphaFoldDB" id="A0A7D9H278"/>
<dbReference type="Proteomes" id="UP000478008">
    <property type="component" value="Unassembled WGS sequence"/>
</dbReference>